<dbReference type="SUPFAM" id="SSF51126">
    <property type="entry name" value="Pectin lyase-like"/>
    <property type="match status" value="1"/>
</dbReference>
<evidence type="ECO:0000313" key="7">
    <source>
        <dbReference type="Proteomes" id="UP000326344"/>
    </source>
</evidence>
<proteinExistence type="inferred from homology"/>
<evidence type="ECO:0000313" key="6">
    <source>
        <dbReference type="EMBL" id="KAA9349291.1"/>
    </source>
</evidence>
<reference evidence="6 7" key="1">
    <citation type="submission" date="2019-09" db="EMBL/GenBank/DDBJ databases">
        <title>Genome Sequence of Larkinella sp MA1.</title>
        <authorList>
            <person name="Srinivasan S."/>
        </authorList>
    </citation>
    <scope>NUCLEOTIDE SEQUENCE [LARGE SCALE GENOMIC DNA]</scope>
    <source>
        <strain evidence="6 7">MA1</strain>
    </source>
</reference>
<dbReference type="GO" id="GO:0004650">
    <property type="term" value="F:polygalacturonase activity"/>
    <property type="evidence" value="ECO:0007669"/>
    <property type="project" value="InterPro"/>
</dbReference>
<dbReference type="PANTHER" id="PTHR31339">
    <property type="entry name" value="PECTIN LYASE-RELATED"/>
    <property type="match status" value="1"/>
</dbReference>
<dbReference type="InterPro" id="IPR011050">
    <property type="entry name" value="Pectin_lyase_fold/virulence"/>
</dbReference>
<dbReference type="InterPro" id="IPR000743">
    <property type="entry name" value="Glyco_hydro_28"/>
</dbReference>
<keyword evidence="3 4" id="KW-0326">Glycosidase</keyword>
<dbReference type="InterPro" id="IPR051801">
    <property type="entry name" value="GH28_Enzymes"/>
</dbReference>
<comment type="similarity">
    <text evidence="1 4">Belongs to the glycosyl hydrolase 28 family.</text>
</comment>
<dbReference type="GO" id="GO:0005975">
    <property type="term" value="P:carbohydrate metabolic process"/>
    <property type="evidence" value="ECO:0007669"/>
    <property type="project" value="InterPro"/>
</dbReference>
<dbReference type="Gene3D" id="2.160.20.10">
    <property type="entry name" value="Single-stranded right-handed beta-helix, Pectin lyase-like"/>
    <property type="match status" value="1"/>
</dbReference>
<evidence type="ECO:0000256" key="4">
    <source>
        <dbReference type="RuleBase" id="RU361169"/>
    </source>
</evidence>
<evidence type="ECO:0000256" key="1">
    <source>
        <dbReference type="ARBA" id="ARBA00008834"/>
    </source>
</evidence>
<keyword evidence="5" id="KW-0732">Signal</keyword>
<evidence type="ECO:0000256" key="5">
    <source>
        <dbReference type="SAM" id="SignalP"/>
    </source>
</evidence>
<dbReference type="InterPro" id="IPR012334">
    <property type="entry name" value="Pectin_lyas_fold"/>
</dbReference>
<dbReference type="Pfam" id="PF00295">
    <property type="entry name" value="Glyco_hydro_28"/>
    <property type="match status" value="1"/>
</dbReference>
<dbReference type="EMBL" id="VTWS01000006">
    <property type="protein sequence ID" value="KAA9349291.1"/>
    <property type="molecule type" value="Genomic_DNA"/>
</dbReference>
<dbReference type="Proteomes" id="UP000326344">
    <property type="component" value="Unassembled WGS sequence"/>
</dbReference>
<evidence type="ECO:0000256" key="2">
    <source>
        <dbReference type="ARBA" id="ARBA00022801"/>
    </source>
</evidence>
<feature type="signal peptide" evidence="5">
    <location>
        <begin position="1"/>
        <end position="22"/>
    </location>
</feature>
<organism evidence="6 7">
    <name type="scientific">Larkinella humicola</name>
    <dbReference type="NCBI Taxonomy" id="2607654"/>
    <lineage>
        <taxon>Bacteria</taxon>
        <taxon>Pseudomonadati</taxon>
        <taxon>Bacteroidota</taxon>
        <taxon>Cytophagia</taxon>
        <taxon>Cytophagales</taxon>
        <taxon>Spirosomataceae</taxon>
        <taxon>Larkinella</taxon>
    </lineage>
</organism>
<feature type="chain" id="PRO_5024891199" evidence="5">
    <location>
        <begin position="23"/>
        <end position="547"/>
    </location>
</feature>
<keyword evidence="2 4" id="KW-0378">Hydrolase</keyword>
<dbReference type="AlphaFoldDB" id="A0A5N1JA10"/>
<protein>
    <submittedName>
        <fullName evidence="6">Glycoside hydrolase family 28 protein</fullName>
    </submittedName>
</protein>
<keyword evidence="7" id="KW-1185">Reference proteome</keyword>
<evidence type="ECO:0000256" key="3">
    <source>
        <dbReference type="ARBA" id="ARBA00023295"/>
    </source>
</evidence>
<dbReference type="InterPro" id="IPR006626">
    <property type="entry name" value="PbH1"/>
</dbReference>
<accession>A0A5N1JA10</accession>
<dbReference type="PANTHER" id="PTHR31339:SF9">
    <property type="entry name" value="PLASMIN AND FIBRONECTIN-BINDING PROTEIN A"/>
    <property type="match status" value="1"/>
</dbReference>
<gene>
    <name evidence="6" type="ORF">F0P93_23130</name>
</gene>
<name>A0A5N1JA10_9BACT</name>
<comment type="caution">
    <text evidence="6">The sequence shown here is derived from an EMBL/GenBank/DDBJ whole genome shotgun (WGS) entry which is preliminary data.</text>
</comment>
<sequence length="547" mass="59974">MMNQVPTLFFYVLLLVATAGLAQKPPGVWDVFDTGAKGDGKTMDTKAIQTAIDRCHAAGGGKVYLHNGRFLSGTIYLKSQVTLYLEAGAVLLGSEKASDYPDQTSEYPTYDEHPLTSKAFIYAENSQNVTIEGRGTIDGRGDLIDNRKLTDPYVRPSFKYRPRILHLRGCENVQVRSLTLRNAASWLQTYQACKNLVIDGITVDTRENKDVENPNREHAVRHRNTDGLDVVDCEQVRIANCTISSGDDGICLKSFSPDRGCRNITITNCIVSCGASGIKIGTETAGAFEDITIQNCTVFDTFGEGIAIMTVDGARIERVTISNITLRNIKRSALFIRLNTRNKQFGQPGPVNKPILKDIIIENIQGTRLASLGCSITGLADYPLENVLIRTIHFEFEGGITDVKPGALVPEKADAYPVGTMFGPALPAYGFYVRHVKNSTFDQIHLRFAQPDYRPALVIDSAEEVEIRGLKAQTVARTPELIRLVNARKVTIANSRLTAPVGSFLSVYGDQSAAIVLTDNQLGEAKQAYSFEKPALKAALKEYGTIQ</sequence>
<dbReference type="SMART" id="SM00710">
    <property type="entry name" value="PbH1"/>
    <property type="match status" value="6"/>
</dbReference>